<feature type="region of interest" description="Disordered" evidence="1">
    <location>
        <begin position="128"/>
        <end position="152"/>
    </location>
</feature>
<evidence type="ECO:0000313" key="2">
    <source>
        <dbReference type="EMBL" id="GII43183.1"/>
    </source>
</evidence>
<organism evidence="2 3">
    <name type="scientific">Planotetraspora phitsanulokensis</name>
    <dbReference type="NCBI Taxonomy" id="575192"/>
    <lineage>
        <taxon>Bacteria</taxon>
        <taxon>Bacillati</taxon>
        <taxon>Actinomycetota</taxon>
        <taxon>Actinomycetes</taxon>
        <taxon>Streptosporangiales</taxon>
        <taxon>Streptosporangiaceae</taxon>
        <taxon>Planotetraspora</taxon>
    </lineage>
</organism>
<comment type="caution">
    <text evidence="2">The sequence shown here is derived from an EMBL/GenBank/DDBJ whole genome shotgun (WGS) entry which is preliminary data.</text>
</comment>
<protein>
    <submittedName>
        <fullName evidence="2">Uncharacterized protein</fullName>
    </submittedName>
</protein>
<proteinExistence type="predicted"/>
<name>A0A8J3UCY1_9ACTN</name>
<gene>
    <name evidence="2" type="ORF">Pph01_81860</name>
</gene>
<evidence type="ECO:0000256" key="1">
    <source>
        <dbReference type="SAM" id="MobiDB-lite"/>
    </source>
</evidence>
<keyword evidence="3" id="KW-1185">Reference proteome</keyword>
<dbReference type="AlphaFoldDB" id="A0A8J3UCY1"/>
<dbReference type="RefSeq" id="WP_345484113.1">
    <property type="nucleotide sequence ID" value="NZ_BAABHI010000015.1"/>
</dbReference>
<evidence type="ECO:0000313" key="3">
    <source>
        <dbReference type="Proteomes" id="UP000622547"/>
    </source>
</evidence>
<dbReference type="EMBL" id="BOOP01000053">
    <property type="protein sequence ID" value="GII43183.1"/>
    <property type="molecule type" value="Genomic_DNA"/>
</dbReference>
<dbReference type="Proteomes" id="UP000622547">
    <property type="component" value="Unassembled WGS sequence"/>
</dbReference>
<sequence length="152" mass="17277">MVLTALQAERDAAFAERDAERDAAHAERVAEHTRQDALERRITDLYTKAAEQLGHSQAAVRLAGLYSLERLAQDNVSLRQTVVNVICAYLRTPYTPLAEIDQARARRMALREARRRYRAFRTERITGAPLSSSMGRPSPEKPRSTTCVIRRR</sequence>
<accession>A0A8J3UCY1</accession>
<reference evidence="2 3" key="1">
    <citation type="submission" date="2021-01" db="EMBL/GenBank/DDBJ databases">
        <title>Whole genome shotgun sequence of Planotetraspora phitsanulokensis NBRC 104273.</title>
        <authorList>
            <person name="Komaki H."/>
            <person name="Tamura T."/>
        </authorList>
    </citation>
    <scope>NUCLEOTIDE SEQUENCE [LARGE SCALE GENOMIC DNA]</scope>
    <source>
        <strain evidence="2 3">NBRC 104273</strain>
    </source>
</reference>